<comment type="caution">
    <text evidence="13">The sequence shown here is derived from an EMBL/GenBank/DDBJ whole genome shotgun (WGS) entry which is preliminary data.</text>
</comment>
<dbReference type="PROSITE" id="PS00787">
    <property type="entry name" value="CHORISMATE_SYNTHASE_1"/>
    <property type="match status" value="1"/>
</dbReference>
<comment type="catalytic activity">
    <reaction evidence="11 12">
        <text>5-O-(1-carboxyvinyl)-3-phosphoshikimate = chorismate + phosphate</text>
        <dbReference type="Rhea" id="RHEA:21020"/>
        <dbReference type="ChEBI" id="CHEBI:29748"/>
        <dbReference type="ChEBI" id="CHEBI:43474"/>
        <dbReference type="ChEBI" id="CHEBI:57701"/>
        <dbReference type="EC" id="4.2.3.5"/>
    </reaction>
</comment>
<reference evidence="13 14" key="1">
    <citation type="submission" date="2022-01" db="EMBL/GenBank/DDBJ databases">
        <title>Collection of gut derived symbiotic bacterial strains cultured from healthy donors.</title>
        <authorList>
            <person name="Lin H."/>
            <person name="Kohout C."/>
            <person name="Waligurski E."/>
            <person name="Pamer E.G."/>
        </authorList>
    </citation>
    <scope>NUCLEOTIDE SEQUENCE [LARGE SCALE GENOMIC DNA]</scope>
    <source>
        <strain evidence="13 14">DFI.7.58</strain>
    </source>
</reference>
<dbReference type="PANTHER" id="PTHR21085:SF0">
    <property type="entry name" value="CHORISMATE SYNTHASE"/>
    <property type="match status" value="1"/>
</dbReference>
<dbReference type="Pfam" id="PF01264">
    <property type="entry name" value="Chorismate_synt"/>
    <property type="match status" value="1"/>
</dbReference>
<dbReference type="RefSeq" id="WP_191441154.1">
    <property type="nucleotide sequence ID" value="NZ_JAKNHQ010000001.1"/>
</dbReference>
<dbReference type="EMBL" id="JAKNHQ010000001">
    <property type="protein sequence ID" value="MCG4609556.1"/>
    <property type="molecule type" value="Genomic_DNA"/>
</dbReference>
<keyword evidence="7 11" id="KW-0274">FAD</keyword>
<evidence type="ECO:0000256" key="7">
    <source>
        <dbReference type="ARBA" id="ARBA00022827"/>
    </source>
</evidence>
<dbReference type="NCBIfam" id="NF003793">
    <property type="entry name" value="PRK05382.1"/>
    <property type="match status" value="1"/>
</dbReference>
<proteinExistence type="inferred from homology"/>
<dbReference type="NCBIfam" id="TIGR00033">
    <property type="entry name" value="aroC"/>
    <property type="match status" value="1"/>
</dbReference>
<name>A0ABS9MFN3_9FIRM</name>
<keyword evidence="5 11" id="KW-0285">Flavoprotein</keyword>
<dbReference type="PROSITE" id="PS00788">
    <property type="entry name" value="CHORISMATE_SYNTHASE_2"/>
    <property type="match status" value="1"/>
</dbReference>
<evidence type="ECO:0000256" key="1">
    <source>
        <dbReference type="ARBA" id="ARBA00005044"/>
    </source>
</evidence>
<keyword evidence="14" id="KW-1185">Reference proteome</keyword>
<dbReference type="EC" id="4.2.3.5" evidence="3 11"/>
<keyword evidence="9 11" id="KW-0057">Aromatic amino acid biosynthesis</keyword>
<keyword evidence="6 11" id="KW-0288">FMN</keyword>
<dbReference type="GO" id="GO:0004107">
    <property type="term" value="F:chorismate synthase activity"/>
    <property type="evidence" value="ECO:0007669"/>
    <property type="project" value="UniProtKB-EC"/>
</dbReference>
<dbReference type="SUPFAM" id="SSF103263">
    <property type="entry name" value="Chorismate synthase, AroC"/>
    <property type="match status" value="1"/>
</dbReference>
<evidence type="ECO:0000313" key="14">
    <source>
        <dbReference type="Proteomes" id="UP001298681"/>
    </source>
</evidence>
<dbReference type="Proteomes" id="UP001298681">
    <property type="component" value="Unassembled WGS sequence"/>
</dbReference>
<feature type="binding site" evidence="11">
    <location>
        <position position="332"/>
    </location>
    <ligand>
        <name>FMN</name>
        <dbReference type="ChEBI" id="CHEBI:58210"/>
    </ligand>
</feature>
<sequence length="371" mass="38945">MSSTWGETVRISIFGESHGIAIGVVIDGLPAGEPIDMDAVLAQMKRRAPGQDKSATPRKESDFPKVMSGLLNHTTTGAPLCAVIENTNTRSQDYGNLLDVPRPGHSDYPAYLHYHGFNDIRGGGHFSGRLTAPLVFAGAICRQILERRGIRIGGHVASVAQIQDTLFDPVDIPAELLETLSTTYFPVIDAGKKEAMAALIEDARMSQDSVGGIVECAVTGLPAGIGGPLFGGIEPVLSSILFGIPAVKGVEFGDGFGSCALRGSQNNDPFYFDADGKVKTSTNHAGGILGGITTGMPMVFRVGVKPTASISQNQQSVNLQTGENQILSVHGRHDPCIVPRAVPVVESAAAIALMNFDGILTGGKSEGGWRA</sequence>
<dbReference type="PANTHER" id="PTHR21085">
    <property type="entry name" value="CHORISMATE SYNTHASE"/>
    <property type="match status" value="1"/>
</dbReference>
<feature type="binding site" evidence="11">
    <location>
        <position position="290"/>
    </location>
    <ligand>
        <name>FMN</name>
        <dbReference type="ChEBI" id="CHEBI:58210"/>
    </ligand>
</feature>
<accession>A0ABS9MFN3</accession>
<dbReference type="CDD" id="cd07304">
    <property type="entry name" value="Chorismate_synthase"/>
    <property type="match status" value="1"/>
</dbReference>
<gene>
    <name evidence="11 13" type="primary">aroC</name>
    <name evidence="13" type="ORF">L0P57_01175</name>
</gene>
<dbReference type="HAMAP" id="MF_00300">
    <property type="entry name" value="Chorismate_synth"/>
    <property type="match status" value="1"/>
</dbReference>
<dbReference type="PIRSF" id="PIRSF001456">
    <property type="entry name" value="Chorismate_synth"/>
    <property type="match status" value="1"/>
</dbReference>
<keyword evidence="4 11" id="KW-0028">Amino-acid biosynthesis</keyword>
<evidence type="ECO:0000256" key="5">
    <source>
        <dbReference type="ARBA" id="ARBA00022630"/>
    </source>
</evidence>
<keyword evidence="10 11" id="KW-0456">Lyase</keyword>
<evidence type="ECO:0000256" key="11">
    <source>
        <dbReference type="HAMAP-Rule" id="MF_00300"/>
    </source>
</evidence>
<comment type="pathway">
    <text evidence="1 11 12">Metabolic intermediate biosynthesis; chorismate biosynthesis; chorismate from D-erythrose 4-phosphate and phosphoenolpyruvate: step 7/7.</text>
</comment>
<feature type="binding site" evidence="11">
    <location>
        <begin position="125"/>
        <end position="127"/>
    </location>
    <ligand>
        <name>FMN</name>
        <dbReference type="ChEBI" id="CHEBI:58210"/>
    </ligand>
</feature>
<dbReference type="InterPro" id="IPR035904">
    <property type="entry name" value="Chorismate_synth_AroC_sf"/>
</dbReference>
<dbReference type="InterPro" id="IPR000453">
    <property type="entry name" value="Chorismate_synth"/>
</dbReference>
<dbReference type="PROSITE" id="PS00789">
    <property type="entry name" value="CHORISMATE_SYNTHASE_3"/>
    <property type="match status" value="1"/>
</dbReference>
<evidence type="ECO:0000313" key="13">
    <source>
        <dbReference type="EMBL" id="MCG4609556.1"/>
    </source>
</evidence>
<comment type="similarity">
    <text evidence="2 11 12">Belongs to the chorismate synthase family.</text>
</comment>
<evidence type="ECO:0000256" key="2">
    <source>
        <dbReference type="ARBA" id="ARBA00008014"/>
    </source>
</evidence>
<keyword evidence="8 11" id="KW-0521">NADP</keyword>
<evidence type="ECO:0000256" key="6">
    <source>
        <dbReference type="ARBA" id="ARBA00022643"/>
    </source>
</evidence>
<organism evidence="13 14">
    <name type="scientific">Anaeromassilibacillus senegalensis</name>
    <dbReference type="NCBI Taxonomy" id="1673717"/>
    <lineage>
        <taxon>Bacteria</taxon>
        <taxon>Bacillati</taxon>
        <taxon>Bacillota</taxon>
        <taxon>Clostridia</taxon>
        <taxon>Eubacteriales</taxon>
        <taxon>Acutalibacteraceae</taxon>
        <taxon>Anaeromassilibacillus</taxon>
    </lineage>
</organism>
<comment type="cofactor">
    <cofactor evidence="11 12">
        <name>FMNH2</name>
        <dbReference type="ChEBI" id="CHEBI:57618"/>
    </cofactor>
    <text evidence="11 12">Reduced FMN (FMNH(2)).</text>
</comment>
<evidence type="ECO:0000256" key="4">
    <source>
        <dbReference type="ARBA" id="ARBA00022605"/>
    </source>
</evidence>
<protein>
    <recommendedName>
        <fullName evidence="3 11">Chorismate synthase</fullName>
        <shortName evidence="11">CS</shortName>
        <ecNumber evidence="3 11">4.2.3.5</ecNumber>
    </recommendedName>
    <alternativeName>
        <fullName evidence="11">5-enolpyruvylshikimate-3-phosphate phospholyase</fullName>
    </alternativeName>
</protein>
<feature type="binding site" evidence="11">
    <location>
        <position position="47"/>
    </location>
    <ligand>
        <name>NADP(+)</name>
        <dbReference type="ChEBI" id="CHEBI:58349"/>
    </ligand>
</feature>
<comment type="caution">
    <text evidence="11">Lacks conserved residue(s) required for the propagation of feature annotation.</text>
</comment>
<evidence type="ECO:0000256" key="10">
    <source>
        <dbReference type="ARBA" id="ARBA00023239"/>
    </source>
</evidence>
<comment type="function">
    <text evidence="11">Catalyzes the anti-1,4-elimination of the C-3 phosphate and the C-6 proR hydrogen from 5-enolpyruvylshikimate-3-phosphate (EPSP) to yield chorismate, which is the branch point compound that serves as the starting substrate for the three terminal pathways of aromatic amino acid biosynthesis. This reaction introduces a second double bond into the aromatic ring system.</text>
</comment>
<dbReference type="InterPro" id="IPR020541">
    <property type="entry name" value="Chorismate_synthase_CS"/>
</dbReference>
<evidence type="ECO:0000256" key="8">
    <source>
        <dbReference type="ARBA" id="ARBA00022857"/>
    </source>
</evidence>
<comment type="subunit">
    <text evidence="11">Homotetramer.</text>
</comment>
<evidence type="ECO:0000256" key="3">
    <source>
        <dbReference type="ARBA" id="ARBA00013036"/>
    </source>
</evidence>
<evidence type="ECO:0000256" key="9">
    <source>
        <dbReference type="ARBA" id="ARBA00023141"/>
    </source>
</evidence>
<feature type="binding site" evidence="11">
    <location>
        <begin position="305"/>
        <end position="309"/>
    </location>
    <ligand>
        <name>FMN</name>
        <dbReference type="ChEBI" id="CHEBI:58210"/>
    </ligand>
</feature>
<dbReference type="Gene3D" id="3.60.150.10">
    <property type="entry name" value="Chorismate synthase AroC"/>
    <property type="match status" value="1"/>
</dbReference>
<evidence type="ECO:0000256" key="12">
    <source>
        <dbReference type="RuleBase" id="RU000605"/>
    </source>
</evidence>
<feature type="binding site" evidence="11">
    <location>
        <position position="53"/>
    </location>
    <ligand>
        <name>NADP(+)</name>
        <dbReference type="ChEBI" id="CHEBI:58349"/>
    </ligand>
</feature>